<sequence length="507" mass="57075">MKIAAVFGSVGPYLPKEYVERMCQAQVVHQWHSVEVFKVSGGAIGIVRTSERYGAIPMFFKSRDGNLLAISGVPTKLGQLKAFLYQIVEMNTAEAFQALTEIDGAYAAVFWHEKEKTALLVPDFMGFQPVYYHRAHKGVAYASEIKAFSVAGIVPVKPDPAGWGAFVVFGHTVGEHTQLAGVSRLRGERIFYDPENNNLTKERYWNWPQKQVNITYDNVPIEPIVNCLRSDIDAYKEYGVENSTLLMSSGLDSRLLLCILDEKKIPIKSFSVQQPAHFFGAEGKLGQKVAKQFGINDAKLSLPFTGFEEELASMQYLIMNDVASPGLSLFISKVAGHIFTLTGSIWEGWAPGNIATQFTCKSIDDYLRSKWKRSERIWGGAENIFTLDFLKQMQRSIDERLQAEIGLCGNDDFGIKRFFLKNRALNRTTPNPLKVYSNTVIPFMPGLSKEIWNNSLRLPPYQLSRQKTLSLRIFKDVYPKAMELPFCNEQGLYMVNSTFGGVNLHPQ</sequence>
<proteinExistence type="predicted"/>
<dbReference type="Proteomes" id="UP000293902">
    <property type="component" value="Chromosome"/>
</dbReference>
<dbReference type="PANTHER" id="PTHR43284:SF1">
    <property type="entry name" value="ASPARAGINE SYNTHETASE"/>
    <property type="match status" value="1"/>
</dbReference>
<dbReference type="InterPro" id="IPR017932">
    <property type="entry name" value="GATase_2_dom"/>
</dbReference>
<name>A0A328FAH3_9BACT</name>
<dbReference type="GO" id="GO:0004066">
    <property type="term" value="F:asparagine synthase (glutamine-hydrolyzing) activity"/>
    <property type="evidence" value="ECO:0007669"/>
    <property type="project" value="UniProtKB-EC"/>
</dbReference>
<dbReference type="InterPro" id="IPR014729">
    <property type="entry name" value="Rossmann-like_a/b/a_fold"/>
</dbReference>
<reference evidence="5 8" key="2">
    <citation type="submission" date="2019-02" db="EMBL/GenBank/DDBJ databases">
        <title>Complete genome sequence of Desulfobacter hydrogenophilus AcRS1.</title>
        <authorList>
            <person name="Marietou A."/>
            <person name="Lund M.B."/>
            <person name="Marshall I.P.G."/>
            <person name="Schreiber L."/>
            <person name="Jorgensen B."/>
        </authorList>
    </citation>
    <scope>NUCLEOTIDE SEQUENCE [LARGE SCALE GENOMIC DNA]</scope>
    <source>
        <strain evidence="5 8">AcRS1</strain>
    </source>
</reference>
<dbReference type="PANTHER" id="PTHR43284">
    <property type="entry name" value="ASPARAGINE SYNTHETASE (GLUTAMINE-HYDROLYZING)"/>
    <property type="match status" value="1"/>
</dbReference>
<dbReference type="Pfam" id="PF13537">
    <property type="entry name" value="GATase_7"/>
    <property type="match status" value="1"/>
</dbReference>
<dbReference type="AlphaFoldDB" id="A0A328FAH3"/>
<evidence type="ECO:0000256" key="3">
    <source>
        <dbReference type="ARBA" id="ARBA00048741"/>
    </source>
</evidence>
<dbReference type="RefSeq" id="WP_111956999.1">
    <property type="nucleotide sequence ID" value="NZ_CP036313.1"/>
</dbReference>
<organism evidence="6 7">
    <name type="scientific">Desulfobacter hydrogenophilus</name>
    <dbReference type="NCBI Taxonomy" id="2291"/>
    <lineage>
        <taxon>Bacteria</taxon>
        <taxon>Pseudomonadati</taxon>
        <taxon>Thermodesulfobacteriota</taxon>
        <taxon>Desulfobacteria</taxon>
        <taxon>Desulfobacterales</taxon>
        <taxon>Desulfobacteraceae</taxon>
        <taxon>Desulfobacter</taxon>
    </lineage>
</organism>
<accession>A0A328FAH3</accession>
<keyword evidence="8" id="KW-1185">Reference proteome</keyword>
<dbReference type="Gene3D" id="3.40.50.620">
    <property type="entry name" value="HUPs"/>
    <property type="match status" value="1"/>
</dbReference>
<dbReference type="SUPFAM" id="SSF56235">
    <property type="entry name" value="N-terminal nucleophile aminohydrolases (Ntn hydrolases)"/>
    <property type="match status" value="1"/>
</dbReference>
<dbReference type="EC" id="6.3.5.4" evidence="2"/>
<evidence type="ECO:0000259" key="4">
    <source>
        <dbReference type="Pfam" id="PF13537"/>
    </source>
</evidence>
<evidence type="ECO:0000313" key="6">
    <source>
        <dbReference type="EMBL" id="RAM01674.1"/>
    </source>
</evidence>
<evidence type="ECO:0000313" key="7">
    <source>
        <dbReference type="Proteomes" id="UP000248798"/>
    </source>
</evidence>
<protein>
    <recommendedName>
        <fullName evidence="2">asparagine synthase (glutamine-hydrolyzing)</fullName>
        <ecNumber evidence="2">6.3.5.4</ecNumber>
    </recommendedName>
</protein>
<evidence type="ECO:0000256" key="1">
    <source>
        <dbReference type="ARBA" id="ARBA00005187"/>
    </source>
</evidence>
<reference evidence="6 7" key="1">
    <citation type="submission" date="2018-06" db="EMBL/GenBank/DDBJ databases">
        <title>Complete Genome Sequence of Desulfobacter hydrogenophilus (DSM3380).</title>
        <authorList>
            <person name="Marietou A."/>
            <person name="Schreiber L."/>
            <person name="Marshall I."/>
            <person name="Jorgensen B."/>
        </authorList>
    </citation>
    <scope>NUCLEOTIDE SEQUENCE [LARGE SCALE GENOMIC DNA]</scope>
    <source>
        <strain evidence="6 7">DSM 3380</strain>
    </source>
</reference>
<evidence type="ECO:0000313" key="5">
    <source>
        <dbReference type="EMBL" id="QBH13729.1"/>
    </source>
</evidence>
<dbReference type="Gene3D" id="3.60.20.10">
    <property type="entry name" value="Glutamine Phosphoribosylpyrophosphate, subunit 1, domain 1"/>
    <property type="match status" value="1"/>
</dbReference>
<feature type="domain" description="Glutamine amidotransferase type-2" evidence="4">
    <location>
        <begin position="94"/>
        <end position="148"/>
    </location>
</feature>
<dbReference type="EMBL" id="QLNI01000023">
    <property type="protein sequence ID" value="RAM01674.1"/>
    <property type="molecule type" value="Genomic_DNA"/>
</dbReference>
<dbReference type="EMBL" id="CP036313">
    <property type="protein sequence ID" value="QBH13729.1"/>
    <property type="molecule type" value="Genomic_DNA"/>
</dbReference>
<dbReference type="SUPFAM" id="SSF52402">
    <property type="entry name" value="Adenine nucleotide alpha hydrolases-like"/>
    <property type="match status" value="1"/>
</dbReference>
<dbReference type="Proteomes" id="UP000248798">
    <property type="component" value="Unassembled WGS sequence"/>
</dbReference>
<gene>
    <name evidence="6" type="ORF">DO021_12095</name>
    <name evidence="5" type="ORF">EYB58_12845</name>
</gene>
<comment type="catalytic activity">
    <reaction evidence="3">
        <text>L-aspartate + L-glutamine + ATP + H2O = L-asparagine + L-glutamate + AMP + diphosphate + H(+)</text>
        <dbReference type="Rhea" id="RHEA:12228"/>
        <dbReference type="ChEBI" id="CHEBI:15377"/>
        <dbReference type="ChEBI" id="CHEBI:15378"/>
        <dbReference type="ChEBI" id="CHEBI:29985"/>
        <dbReference type="ChEBI" id="CHEBI:29991"/>
        <dbReference type="ChEBI" id="CHEBI:30616"/>
        <dbReference type="ChEBI" id="CHEBI:33019"/>
        <dbReference type="ChEBI" id="CHEBI:58048"/>
        <dbReference type="ChEBI" id="CHEBI:58359"/>
        <dbReference type="ChEBI" id="CHEBI:456215"/>
        <dbReference type="EC" id="6.3.5.4"/>
    </reaction>
</comment>
<dbReference type="OrthoDB" id="4897717at2"/>
<dbReference type="InterPro" id="IPR029055">
    <property type="entry name" value="Ntn_hydrolases_N"/>
</dbReference>
<evidence type="ECO:0000256" key="2">
    <source>
        <dbReference type="ARBA" id="ARBA00012737"/>
    </source>
</evidence>
<comment type="pathway">
    <text evidence="1">Amino-acid biosynthesis; L-asparagine biosynthesis; L-asparagine from L-aspartate (L-Gln route): step 1/1.</text>
</comment>
<dbReference type="InterPro" id="IPR051786">
    <property type="entry name" value="ASN_synthetase/amidase"/>
</dbReference>
<evidence type="ECO:0000313" key="8">
    <source>
        <dbReference type="Proteomes" id="UP000293902"/>
    </source>
</evidence>